<dbReference type="Pfam" id="PF01381">
    <property type="entry name" value="HTH_3"/>
    <property type="match status" value="1"/>
</dbReference>
<name>A0ABT5I9Z3_9CAUL</name>
<dbReference type="InterPro" id="IPR010982">
    <property type="entry name" value="Lambda_DNA-bd_dom_sf"/>
</dbReference>
<proteinExistence type="predicted"/>
<dbReference type="CDD" id="cd00093">
    <property type="entry name" value="HTH_XRE"/>
    <property type="match status" value="1"/>
</dbReference>
<dbReference type="SMART" id="SM00530">
    <property type="entry name" value="HTH_XRE"/>
    <property type="match status" value="1"/>
</dbReference>
<evidence type="ECO:0000256" key="1">
    <source>
        <dbReference type="ARBA" id="ARBA00023125"/>
    </source>
</evidence>
<evidence type="ECO:0000259" key="2">
    <source>
        <dbReference type="PROSITE" id="PS50943"/>
    </source>
</evidence>
<evidence type="ECO:0000313" key="3">
    <source>
        <dbReference type="EMBL" id="MDC7692847.1"/>
    </source>
</evidence>
<gene>
    <name evidence="3" type="ORF">PQU94_00985</name>
</gene>
<dbReference type="PANTHER" id="PTHR46558">
    <property type="entry name" value="TRACRIPTIONAL REGULATORY PROTEIN-RELATED-RELATED"/>
    <property type="match status" value="1"/>
</dbReference>
<keyword evidence="1" id="KW-0238">DNA-binding</keyword>
<sequence length="126" mass="14169">MNAPNPVDVHVGQRIRARRKELGMSQGELARNLGLTFQQVQKYERGFNRISASKMHDAARALAVPIDYFFEGTELGGEFSQSESEISVSHFLLTKEGTELSSYFSKLTANQRKAIMALVRNLSLDY</sequence>
<dbReference type="PANTHER" id="PTHR46558:SF4">
    <property type="entry name" value="DNA-BIDING PHAGE PROTEIN"/>
    <property type="match status" value="1"/>
</dbReference>
<dbReference type="Proteomes" id="UP001216595">
    <property type="component" value="Unassembled WGS sequence"/>
</dbReference>
<dbReference type="SUPFAM" id="SSF47413">
    <property type="entry name" value="lambda repressor-like DNA-binding domains"/>
    <property type="match status" value="1"/>
</dbReference>
<organism evidence="3 4">
    <name type="scientific">Asticcacaulis currens</name>
    <dbReference type="NCBI Taxonomy" id="2984210"/>
    <lineage>
        <taxon>Bacteria</taxon>
        <taxon>Pseudomonadati</taxon>
        <taxon>Pseudomonadota</taxon>
        <taxon>Alphaproteobacteria</taxon>
        <taxon>Caulobacterales</taxon>
        <taxon>Caulobacteraceae</taxon>
        <taxon>Asticcacaulis</taxon>
    </lineage>
</organism>
<keyword evidence="4" id="KW-1185">Reference proteome</keyword>
<dbReference type="InterPro" id="IPR001387">
    <property type="entry name" value="Cro/C1-type_HTH"/>
</dbReference>
<feature type="domain" description="HTH cro/C1-type" evidence="2">
    <location>
        <begin position="15"/>
        <end position="69"/>
    </location>
</feature>
<comment type="caution">
    <text evidence="3">The sequence shown here is derived from an EMBL/GenBank/DDBJ whole genome shotgun (WGS) entry which is preliminary data.</text>
</comment>
<dbReference type="Gene3D" id="1.10.260.40">
    <property type="entry name" value="lambda repressor-like DNA-binding domains"/>
    <property type="match status" value="1"/>
</dbReference>
<protein>
    <submittedName>
        <fullName evidence="3">Helix-turn-helix transcriptional regulator</fullName>
    </submittedName>
</protein>
<dbReference type="EMBL" id="JAQQKW010000001">
    <property type="protein sequence ID" value="MDC7692847.1"/>
    <property type="molecule type" value="Genomic_DNA"/>
</dbReference>
<evidence type="ECO:0000313" key="4">
    <source>
        <dbReference type="Proteomes" id="UP001216595"/>
    </source>
</evidence>
<reference evidence="3 4" key="1">
    <citation type="submission" date="2023-01" db="EMBL/GenBank/DDBJ databases">
        <title>Novel species of the genus Asticcacaulis isolated from rivers.</title>
        <authorList>
            <person name="Lu H."/>
        </authorList>
    </citation>
    <scope>NUCLEOTIDE SEQUENCE [LARGE SCALE GENOMIC DNA]</scope>
    <source>
        <strain evidence="3 4">DXS10W</strain>
    </source>
</reference>
<dbReference type="PROSITE" id="PS50943">
    <property type="entry name" value="HTH_CROC1"/>
    <property type="match status" value="1"/>
</dbReference>
<accession>A0ABT5I9Z3</accession>